<dbReference type="OMA" id="WKFIAIC"/>
<proteinExistence type="predicted"/>
<sequence length="138" mass="15172">LWSGGICGQTWKFIAICLYGRLQCVHVRNSTSTLVPVTSGVPHGSNLGPLLFILYINDLSTSPLHSSLLFADDSKCHRVVKSAQDCQLLQEDLGLLCDWSRATGLTFKSNKSCLVSYHLPKTSPVTFDYCLDGQSIDH</sequence>
<reference evidence="2" key="1">
    <citation type="submission" date="2017-05" db="UniProtKB">
        <authorList>
            <consortium name="EnsemblMetazoa"/>
        </authorList>
    </citation>
    <scope>IDENTIFICATION</scope>
</reference>
<organism evidence="2">
    <name type="scientific">Amphimedon queenslandica</name>
    <name type="common">Sponge</name>
    <dbReference type="NCBI Taxonomy" id="400682"/>
    <lineage>
        <taxon>Eukaryota</taxon>
        <taxon>Metazoa</taxon>
        <taxon>Porifera</taxon>
        <taxon>Demospongiae</taxon>
        <taxon>Heteroscleromorpha</taxon>
        <taxon>Haplosclerida</taxon>
        <taxon>Niphatidae</taxon>
        <taxon>Amphimedon</taxon>
    </lineage>
</organism>
<name>A0A1X7TMK5_AMPQE</name>
<dbReference type="EnsemblMetazoa" id="Aqu2.1.16158_001">
    <property type="protein sequence ID" value="Aqu2.1.16158_001"/>
    <property type="gene ID" value="Aqu2.1.16158"/>
</dbReference>
<dbReference type="InterPro" id="IPR000477">
    <property type="entry name" value="RT_dom"/>
</dbReference>
<feature type="domain" description="Reverse transcriptase" evidence="1">
    <location>
        <begin position="18"/>
        <end position="121"/>
    </location>
</feature>
<protein>
    <recommendedName>
        <fullName evidence="1">Reverse transcriptase domain-containing protein</fullName>
    </recommendedName>
</protein>
<dbReference type="PANTHER" id="PTHR33332">
    <property type="entry name" value="REVERSE TRANSCRIPTASE DOMAIN-CONTAINING PROTEIN"/>
    <property type="match status" value="1"/>
</dbReference>
<evidence type="ECO:0000259" key="1">
    <source>
        <dbReference type="Pfam" id="PF00078"/>
    </source>
</evidence>
<dbReference type="AlphaFoldDB" id="A0A1X7TMK5"/>
<evidence type="ECO:0000313" key="2">
    <source>
        <dbReference type="EnsemblMetazoa" id="Aqu2.1.16158_001"/>
    </source>
</evidence>
<dbReference type="STRING" id="400682.A0A1X7TMK5"/>
<dbReference type="InParanoid" id="A0A1X7TMK5"/>
<dbReference type="Pfam" id="PF00078">
    <property type="entry name" value="RVT_1"/>
    <property type="match status" value="1"/>
</dbReference>
<accession>A0A1X7TMK5</accession>
<dbReference type="eggNOG" id="ENOG502SFKX">
    <property type="taxonomic scope" value="Eukaryota"/>
</dbReference>